<dbReference type="Gene3D" id="1.20.1270.360">
    <property type="match status" value="1"/>
</dbReference>
<dbReference type="AlphaFoldDB" id="A0A3S0W472"/>
<keyword evidence="2" id="KW-1185">Reference proteome</keyword>
<dbReference type="InterPro" id="IPR044543">
    <property type="entry name" value="YHJQ-like"/>
</dbReference>
<dbReference type="OrthoDB" id="5396211at2"/>
<protein>
    <submittedName>
        <fullName evidence="1">Four-helix bundle copper-binding protein</fullName>
    </submittedName>
</protein>
<dbReference type="CDD" id="cd08026">
    <property type="entry name" value="DUF326"/>
    <property type="match status" value="1"/>
</dbReference>
<evidence type="ECO:0000313" key="2">
    <source>
        <dbReference type="Proteomes" id="UP000287023"/>
    </source>
</evidence>
<reference evidence="1 2" key="1">
    <citation type="submission" date="2018-12" db="EMBL/GenBank/DDBJ databases">
        <title>three novel Halomonas strain isolated from plants.</title>
        <authorList>
            <person name="Sun C."/>
        </authorList>
    </citation>
    <scope>NUCLEOTIDE SEQUENCE [LARGE SCALE GENOMIC DNA]</scope>
    <source>
        <strain evidence="1 2">JCM 18142</strain>
    </source>
</reference>
<dbReference type="InterPro" id="IPR005560">
    <property type="entry name" value="Csp_YhjQ"/>
</dbReference>
<dbReference type="PANTHER" id="PTHR37310:SF1">
    <property type="entry name" value="CYTOPLASMIC PROTEIN"/>
    <property type="match status" value="1"/>
</dbReference>
<evidence type="ECO:0000313" key="1">
    <source>
        <dbReference type="EMBL" id="RUR28092.1"/>
    </source>
</evidence>
<dbReference type="PANTHER" id="PTHR37310">
    <property type="entry name" value="CYTOPLASMIC PROTEIN-RELATED"/>
    <property type="match status" value="1"/>
</dbReference>
<organism evidence="1 2">
    <name type="scientific">Vreelandella nanhaiensis</name>
    <dbReference type="NCBI Taxonomy" id="1258546"/>
    <lineage>
        <taxon>Bacteria</taxon>
        <taxon>Pseudomonadati</taxon>
        <taxon>Pseudomonadota</taxon>
        <taxon>Gammaproteobacteria</taxon>
        <taxon>Oceanospirillales</taxon>
        <taxon>Halomonadaceae</taxon>
        <taxon>Vreelandella</taxon>
    </lineage>
</organism>
<comment type="caution">
    <text evidence="1">The sequence shown here is derived from an EMBL/GenBank/DDBJ whole genome shotgun (WGS) entry which is preliminary data.</text>
</comment>
<dbReference type="Pfam" id="PF03860">
    <property type="entry name" value="Csp"/>
    <property type="match status" value="1"/>
</dbReference>
<name>A0A3S0W472_9GAMM</name>
<proteinExistence type="predicted"/>
<sequence>MSIQKYKECIEACNICAVYCDNCATSCLQEPNLENMAECVRLDIQCAQICRLAVAFMAQGSEYAQDICQLCADICQKCGDECGQHEAEHCQECAQACHRCASLCASMVA</sequence>
<dbReference type="Proteomes" id="UP000287023">
    <property type="component" value="Unassembled WGS sequence"/>
</dbReference>
<gene>
    <name evidence="1" type="ORF">ELY38_17090</name>
</gene>
<dbReference type="RefSeq" id="WP_127063373.1">
    <property type="nucleotide sequence ID" value="NZ_RZHF01000028.1"/>
</dbReference>
<dbReference type="EMBL" id="RZHF01000028">
    <property type="protein sequence ID" value="RUR28092.1"/>
    <property type="molecule type" value="Genomic_DNA"/>
</dbReference>
<accession>A0A3S0W472</accession>